<organism evidence="2 4">
    <name type="scientific">Acidithiobacillus caldus</name>
    <dbReference type="NCBI Taxonomy" id="33059"/>
    <lineage>
        <taxon>Bacteria</taxon>
        <taxon>Pseudomonadati</taxon>
        <taxon>Pseudomonadota</taxon>
        <taxon>Acidithiobacillia</taxon>
        <taxon>Acidithiobacillales</taxon>
        <taxon>Acidithiobacillaceae</taxon>
        <taxon>Acidithiobacillus</taxon>
    </lineage>
</organism>
<protein>
    <submittedName>
        <fullName evidence="2">Uncharacterized protein</fullName>
    </submittedName>
</protein>
<comment type="caution">
    <text evidence="2">The sequence shown here is derived from an EMBL/GenBank/DDBJ whole genome shotgun (WGS) entry which is preliminary data.</text>
</comment>
<dbReference type="EMBL" id="LZYE01000162">
    <property type="protein sequence ID" value="OFC36398.1"/>
    <property type="molecule type" value="Genomic_DNA"/>
</dbReference>
<evidence type="ECO:0000313" key="3">
    <source>
        <dbReference type="Proteomes" id="UP000175616"/>
    </source>
</evidence>
<dbReference type="Proteomes" id="UP000175616">
    <property type="component" value="Unassembled WGS sequence"/>
</dbReference>
<evidence type="ECO:0000313" key="4">
    <source>
        <dbReference type="Proteomes" id="UP000175707"/>
    </source>
</evidence>
<reference evidence="3 4" key="1">
    <citation type="submission" date="2016-06" db="EMBL/GenBank/DDBJ databases">
        <title>Gene turnover analysis identifies the evolutionary adaptation of the extremophile Acidithiobacillus caldus.</title>
        <authorList>
            <person name="Zhang X."/>
        </authorList>
    </citation>
    <scope>NUCLEOTIDE SEQUENCE [LARGE SCALE GENOMIC DNA]</scope>
    <source>
        <strain evidence="1 3">DX</strain>
        <strain evidence="2 4">S1</strain>
    </source>
</reference>
<gene>
    <name evidence="1" type="ORF">BAE27_06370</name>
    <name evidence="2" type="ORF">BAE30_02800</name>
</gene>
<sequence>MQKKKPGKRERRIVTRANARKELANLGIYPVVITKSQIASGDFRSPLAALRKLNKPKNVWSNRQSLVLSFSGYEEDRPLWQYPEICSYFQRLHAHWPYWLWYARIEDYQPGMIVSLLLGPNLPLEQNAEGIWQMSVGGDFSVRLSHLLTELLQASVQLLERTGRAEEICKKWCAVQLYQWLRAMGFAEANVHGTS</sequence>
<proteinExistence type="predicted"/>
<dbReference type="EMBL" id="LZYH01000280">
    <property type="protein sequence ID" value="OFC62165.1"/>
    <property type="molecule type" value="Genomic_DNA"/>
</dbReference>
<dbReference type="AlphaFoldDB" id="A0A1E7Z0N3"/>
<dbReference type="Proteomes" id="UP000175707">
    <property type="component" value="Unassembled WGS sequence"/>
</dbReference>
<accession>A0A1E7Z0N3</accession>
<dbReference type="RefSeq" id="WP_070113550.1">
    <property type="nucleotide sequence ID" value="NZ_LZYE01000162.1"/>
</dbReference>
<evidence type="ECO:0000313" key="2">
    <source>
        <dbReference type="EMBL" id="OFC62165.1"/>
    </source>
</evidence>
<evidence type="ECO:0000313" key="1">
    <source>
        <dbReference type="EMBL" id="OFC36398.1"/>
    </source>
</evidence>
<name>A0A1E7Z0N3_9PROT</name>